<keyword evidence="4" id="KW-0812">Transmembrane</keyword>
<dbReference type="InterPro" id="IPR011701">
    <property type="entry name" value="MFS"/>
</dbReference>
<gene>
    <name evidence="7" type="ORF">RHRU231_450256</name>
</gene>
<keyword evidence="6" id="KW-0472">Membrane</keyword>
<sequence length="415" mass="41678">MPESTPGRSLPRRHGFLAVGTASFLLTASSSAPSPLYPLYQQQWGFSPGMLTAVFAVYALALLATLLTIGSISDHVGRRPVLIGALLLLVVSMGVFVLADDVGWLVLARVLQGLAVGAATGAVSAAVIDLQPSPRLGSFVNSVAPSLGLALGAAGAGLLVQFAPFPTVLVYVLVVVIALSLAVVLVFVPDRVPAPGFASRGAALRSLLPSASVPAGVRGPYLVILPGLLSAWSLGGLYMSLGPSIVGTVFGIGNRLVAGLAICTLFASGSVAATMLRGFDPRRVVVAGTVILAAGVGVVVTAVLGGWAVAYFAGTAVAGFGWGAAFLGAMNVIGALAAPHERGRLFATTFVVCYLAFSVPAVIAGLAAGVYGLTATTLGYGGAVIVLALGAGAGVALRGPRKPGVHRVETPVLVR</sequence>
<name>A0A098BK02_9NOCA</name>
<reference evidence="7 8" key="1">
    <citation type="journal article" date="2014" name="Genome Announc.">
        <title>Draft Genome Sequence of Propane- and Butane-Oxidizing Actinobacterium Rhodococcus ruber IEGM 231.</title>
        <authorList>
            <person name="Ivshina I.B."/>
            <person name="Kuyukina M.S."/>
            <person name="Krivoruchko A.V."/>
            <person name="Barbe V."/>
            <person name="Fischer C."/>
        </authorList>
    </citation>
    <scope>NUCLEOTIDE SEQUENCE [LARGE SCALE GENOMIC DNA]</scope>
</reference>
<dbReference type="eggNOG" id="COG2814">
    <property type="taxonomic scope" value="Bacteria"/>
</dbReference>
<comment type="subcellular location">
    <subcellularLocation>
        <location evidence="1">Cell membrane</location>
        <topology evidence="1">Multi-pass membrane protein</topology>
    </subcellularLocation>
</comment>
<evidence type="ECO:0000313" key="7">
    <source>
        <dbReference type="EMBL" id="CDZ89089.1"/>
    </source>
</evidence>
<evidence type="ECO:0000256" key="1">
    <source>
        <dbReference type="ARBA" id="ARBA00004651"/>
    </source>
</evidence>
<dbReference type="Gene3D" id="1.20.1250.20">
    <property type="entry name" value="MFS general substrate transporter like domains"/>
    <property type="match status" value="1"/>
</dbReference>
<dbReference type="EMBL" id="CCSD01000056">
    <property type="protein sequence ID" value="CDZ89089.1"/>
    <property type="molecule type" value="Genomic_DNA"/>
</dbReference>
<dbReference type="PROSITE" id="PS50850">
    <property type="entry name" value="MFS"/>
    <property type="match status" value="1"/>
</dbReference>
<dbReference type="GeneID" id="66836997"/>
<evidence type="ECO:0000256" key="4">
    <source>
        <dbReference type="ARBA" id="ARBA00022692"/>
    </source>
</evidence>
<dbReference type="Pfam" id="PF07690">
    <property type="entry name" value="MFS_1"/>
    <property type="match status" value="1"/>
</dbReference>
<dbReference type="GO" id="GO:0005886">
    <property type="term" value="C:plasma membrane"/>
    <property type="evidence" value="ECO:0007669"/>
    <property type="project" value="UniProtKB-SubCell"/>
</dbReference>
<accession>A0A098BK02</accession>
<evidence type="ECO:0000256" key="2">
    <source>
        <dbReference type="ARBA" id="ARBA00022448"/>
    </source>
</evidence>
<dbReference type="GO" id="GO:0022857">
    <property type="term" value="F:transmembrane transporter activity"/>
    <property type="evidence" value="ECO:0007669"/>
    <property type="project" value="InterPro"/>
</dbReference>
<proteinExistence type="predicted"/>
<dbReference type="PANTHER" id="PTHR23517">
    <property type="entry name" value="RESISTANCE PROTEIN MDTM, PUTATIVE-RELATED-RELATED"/>
    <property type="match status" value="1"/>
</dbReference>
<evidence type="ECO:0000313" key="8">
    <source>
        <dbReference type="Proteomes" id="UP000042997"/>
    </source>
</evidence>
<dbReference type="AlphaFoldDB" id="A0A098BK02"/>
<keyword evidence="3" id="KW-1003">Cell membrane</keyword>
<evidence type="ECO:0000256" key="5">
    <source>
        <dbReference type="ARBA" id="ARBA00022989"/>
    </source>
</evidence>
<dbReference type="InterPro" id="IPR020846">
    <property type="entry name" value="MFS_dom"/>
</dbReference>
<dbReference type="KEGG" id="rrz:CS378_08150"/>
<organism evidence="7 8">
    <name type="scientific">Rhodococcus ruber</name>
    <dbReference type="NCBI Taxonomy" id="1830"/>
    <lineage>
        <taxon>Bacteria</taxon>
        <taxon>Bacillati</taxon>
        <taxon>Actinomycetota</taxon>
        <taxon>Actinomycetes</taxon>
        <taxon>Mycobacteriales</taxon>
        <taxon>Nocardiaceae</taxon>
        <taxon>Rhodococcus</taxon>
    </lineage>
</organism>
<dbReference type="RefSeq" id="WP_017679998.1">
    <property type="nucleotide sequence ID" value="NZ_CP023714.1"/>
</dbReference>
<evidence type="ECO:0000256" key="3">
    <source>
        <dbReference type="ARBA" id="ARBA00022475"/>
    </source>
</evidence>
<keyword evidence="5" id="KW-1133">Transmembrane helix</keyword>
<dbReference type="InterPro" id="IPR050171">
    <property type="entry name" value="MFS_Transporters"/>
</dbReference>
<dbReference type="SUPFAM" id="SSF103473">
    <property type="entry name" value="MFS general substrate transporter"/>
    <property type="match status" value="1"/>
</dbReference>
<evidence type="ECO:0000256" key="6">
    <source>
        <dbReference type="ARBA" id="ARBA00023136"/>
    </source>
</evidence>
<dbReference type="Proteomes" id="UP000042997">
    <property type="component" value="Unassembled WGS sequence"/>
</dbReference>
<protein>
    <submittedName>
        <fullName evidence="7">Arabinose efflux permease family protein</fullName>
    </submittedName>
</protein>
<keyword evidence="2" id="KW-0813">Transport</keyword>
<dbReference type="OrthoDB" id="3177957at2"/>
<dbReference type="InterPro" id="IPR036259">
    <property type="entry name" value="MFS_trans_sf"/>
</dbReference>